<dbReference type="KEGG" id="gsb:GSUB_13000"/>
<dbReference type="AlphaFoldDB" id="A0A0B5FGL3"/>
<evidence type="ECO:0000313" key="12">
    <source>
        <dbReference type="Proteomes" id="UP000035036"/>
    </source>
</evidence>
<comment type="subcellular location">
    <subcellularLocation>
        <location evidence="1 7 8">Cytoplasm</location>
    </subcellularLocation>
</comment>
<dbReference type="HAMAP" id="MF_00639">
    <property type="entry name" value="MurD"/>
    <property type="match status" value="1"/>
</dbReference>
<dbReference type="HOGENOM" id="CLU_032540_0_0_7"/>
<keyword evidence="7 8" id="KW-0573">Peptidoglycan synthesis</keyword>
<keyword evidence="7 8" id="KW-0131">Cell cycle</keyword>
<keyword evidence="7 8" id="KW-0132">Cell division</keyword>
<name>A0A0B5FGL3_9BACT</name>
<comment type="function">
    <text evidence="7 8">Cell wall formation. Catalyzes the addition of glutamate to the nucleotide precursor UDP-N-acetylmuramoyl-L-alanine (UMA).</text>
</comment>
<keyword evidence="4 7" id="KW-0436">Ligase</keyword>
<evidence type="ECO:0000256" key="3">
    <source>
        <dbReference type="ARBA" id="ARBA00022490"/>
    </source>
</evidence>
<evidence type="ECO:0000313" key="11">
    <source>
        <dbReference type="EMBL" id="AJF07292.1"/>
    </source>
</evidence>
<keyword evidence="6 7" id="KW-0067">ATP-binding</keyword>
<dbReference type="EC" id="6.3.2.9" evidence="7 8"/>
<dbReference type="UniPathway" id="UPA00219"/>
<dbReference type="NCBIfam" id="TIGR01087">
    <property type="entry name" value="murD"/>
    <property type="match status" value="1"/>
</dbReference>
<dbReference type="SUPFAM" id="SSF53623">
    <property type="entry name" value="MurD-like peptide ligases, catalytic domain"/>
    <property type="match status" value="1"/>
</dbReference>
<sequence length="455" mass="49419">MKQFGGKNVLIVGGGKTGLALLGFFLRQGARVTLSDRRDETRIPQVEIMRRAGVTLDLGGHDPAKFKNADLIVVSPGVSLTQPAISAAIEAGVPVWGEIEVAARVLNAPLVAITGTNGKSTVTTLIGRIFEKCGSKTFVGGNLGQPLIEAEREHDWDWIIAEISSFQLEAVQTFRPRHALLLNISEDHLDRYDAMEDYMAAKARIFAAQTENDWAILNSEDSLVQKIAHQGRARRIQFSSRQVLEEGMGFDGRDIVWRHDGSEKRFPAAELKLAGIHNIENVMAALIPPLLEGCPAETAWEAVCRFTGLPHRMTHVRTLDGVSWYDDSKATNVGSVVKSLEGPAAPIILIAGGKDKGGDYGPLRDLVAGKVACLILIGEAAARMEQDLAGTTRIERAADLAEAVQTAHRLATAGTTVLLSPACSSFDMFRDFEDRGDQFASLVRQLPEPQRRDIG</sequence>
<feature type="binding site" evidence="7">
    <location>
        <begin position="115"/>
        <end position="121"/>
    </location>
    <ligand>
        <name>ATP</name>
        <dbReference type="ChEBI" id="CHEBI:30616"/>
    </ligand>
</feature>
<dbReference type="InterPro" id="IPR004101">
    <property type="entry name" value="Mur_ligase_C"/>
</dbReference>
<comment type="catalytic activity">
    <reaction evidence="7 8">
        <text>UDP-N-acetyl-alpha-D-muramoyl-L-alanine + D-glutamate + ATP = UDP-N-acetyl-alpha-D-muramoyl-L-alanyl-D-glutamate + ADP + phosphate + H(+)</text>
        <dbReference type="Rhea" id="RHEA:16429"/>
        <dbReference type="ChEBI" id="CHEBI:15378"/>
        <dbReference type="ChEBI" id="CHEBI:29986"/>
        <dbReference type="ChEBI" id="CHEBI:30616"/>
        <dbReference type="ChEBI" id="CHEBI:43474"/>
        <dbReference type="ChEBI" id="CHEBI:83898"/>
        <dbReference type="ChEBI" id="CHEBI:83900"/>
        <dbReference type="ChEBI" id="CHEBI:456216"/>
        <dbReference type="EC" id="6.3.2.9"/>
    </reaction>
</comment>
<dbReference type="STRING" id="483547.GSUB_13000"/>
<keyword evidence="5 7" id="KW-0547">Nucleotide-binding</keyword>
<dbReference type="RefSeq" id="WP_040201162.1">
    <property type="nucleotide sequence ID" value="NZ_CP010311.1"/>
</dbReference>
<dbReference type="GO" id="GO:0009252">
    <property type="term" value="P:peptidoglycan biosynthetic process"/>
    <property type="evidence" value="ECO:0007669"/>
    <property type="project" value="UniProtKB-UniRule"/>
</dbReference>
<dbReference type="InterPro" id="IPR036615">
    <property type="entry name" value="Mur_ligase_C_dom_sf"/>
</dbReference>
<dbReference type="GO" id="GO:0005737">
    <property type="term" value="C:cytoplasm"/>
    <property type="evidence" value="ECO:0007669"/>
    <property type="project" value="UniProtKB-SubCell"/>
</dbReference>
<dbReference type="EMBL" id="CP010311">
    <property type="protein sequence ID" value="AJF07292.1"/>
    <property type="molecule type" value="Genomic_DNA"/>
</dbReference>
<dbReference type="InterPro" id="IPR013221">
    <property type="entry name" value="Mur_ligase_cen"/>
</dbReference>
<feature type="domain" description="Mur ligase central" evidence="10">
    <location>
        <begin position="113"/>
        <end position="286"/>
    </location>
</feature>
<comment type="similarity">
    <text evidence="7">Belongs to the MurCDEF family.</text>
</comment>
<dbReference type="GO" id="GO:0008764">
    <property type="term" value="F:UDP-N-acetylmuramoylalanine-D-glutamate ligase activity"/>
    <property type="evidence" value="ECO:0007669"/>
    <property type="project" value="UniProtKB-UniRule"/>
</dbReference>
<dbReference type="Gene3D" id="3.90.190.20">
    <property type="entry name" value="Mur ligase, C-terminal domain"/>
    <property type="match status" value="1"/>
</dbReference>
<dbReference type="PANTHER" id="PTHR43692:SF1">
    <property type="entry name" value="UDP-N-ACETYLMURAMOYLALANINE--D-GLUTAMATE LIGASE"/>
    <property type="match status" value="1"/>
</dbReference>
<comment type="pathway">
    <text evidence="2 7 8">Cell wall biogenesis; peptidoglycan biosynthesis.</text>
</comment>
<dbReference type="Gene3D" id="3.40.50.720">
    <property type="entry name" value="NAD(P)-binding Rossmann-like Domain"/>
    <property type="match status" value="1"/>
</dbReference>
<feature type="domain" description="Mur ligase C-terminal" evidence="9">
    <location>
        <begin position="311"/>
        <end position="423"/>
    </location>
</feature>
<reference evidence="11 12" key="1">
    <citation type="journal article" date="2015" name="Genome Announc.">
        <title>Genomes of Geoalkalibacter ferrihydriticus Z-0531T and Geoalkalibacter subterraneus Red1T, Two Haloalkaliphilic Metal-Reducing Deltaproteobacteria.</title>
        <authorList>
            <person name="Badalamenti J.P."/>
            <person name="Krajmalnik-Brown R."/>
            <person name="Torres C.I."/>
            <person name="Bond D.R."/>
        </authorList>
    </citation>
    <scope>NUCLEOTIDE SEQUENCE [LARGE SCALE GENOMIC DNA]</scope>
    <source>
        <strain evidence="11 12">Red1</strain>
    </source>
</reference>
<evidence type="ECO:0000259" key="9">
    <source>
        <dbReference type="Pfam" id="PF02875"/>
    </source>
</evidence>
<evidence type="ECO:0000256" key="8">
    <source>
        <dbReference type="RuleBase" id="RU003664"/>
    </source>
</evidence>
<evidence type="ECO:0000256" key="7">
    <source>
        <dbReference type="HAMAP-Rule" id="MF_00639"/>
    </source>
</evidence>
<dbReference type="SUPFAM" id="SSF51984">
    <property type="entry name" value="MurCD N-terminal domain"/>
    <property type="match status" value="1"/>
</dbReference>
<evidence type="ECO:0000256" key="2">
    <source>
        <dbReference type="ARBA" id="ARBA00004752"/>
    </source>
</evidence>
<evidence type="ECO:0000256" key="1">
    <source>
        <dbReference type="ARBA" id="ARBA00004496"/>
    </source>
</evidence>
<gene>
    <name evidence="7" type="primary">murD</name>
    <name evidence="11" type="ORF">GSUB_13000</name>
</gene>
<keyword evidence="7 8" id="KW-0961">Cell wall biogenesis/degradation</keyword>
<organism evidence="11 12">
    <name type="scientific">Geoalkalibacter subterraneus</name>
    <dbReference type="NCBI Taxonomy" id="483547"/>
    <lineage>
        <taxon>Bacteria</taxon>
        <taxon>Pseudomonadati</taxon>
        <taxon>Thermodesulfobacteriota</taxon>
        <taxon>Desulfuromonadia</taxon>
        <taxon>Desulfuromonadales</taxon>
        <taxon>Geoalkalibacteraceae</taxon>
        <taxon>Geoalkalibacter</taxon>
    </lineage>
</organism>
<dbReference type="Pfam" id="PF21799">
    <property type="entry name" value="MurD-like_N"/>
    <property type="match status" value="1"/>
</dbReference>
<keyword evidence="3 7" id="KW-0963">Cytoplasm</keyword>
<dbReference type="PANTHER" id="PTHR43692">
    <property type="entry name" value="UDP-N-ACETYLMURAMOYLALANINE--D-GLUTAMATE LIGASE"/>
    <property type="match status" value="1"/>
</dbReference>
<evidence type="ECO:0000256" key="6">
    <source>
        <dbReference type="ARBA" id="ARBA00022840"/>
    </source>
</evidence>
<dbReference type="OrthoDB" id="9809796at2"/>
<evidence type="ECO:0000256" key="5">
    <source>
        <dbReference type="ARBA" id="ARBA00022741"/>
    </source>
</evidence>
<dbReference type="Gene3D" id="3.40.1190.10">
    <property type="entry name" value="Mur-like, catalytic domain"/>
    <property type="match status" value="1"/>
</dbReference>
<dbReference type="Pfam" id="PF08245">
    <property type="entry name" value="Mur_ligase_M"/>
    <property type="match status" value="1"/>
</dbReference>
<dbReference type="SUPFAM" id="SSF53244">
    <property type="entry name" value="MurD-like peptide ligases, peptide-binding domain"/>
    <property type="match status" value="1"/>
</dbReference>
<dbReference type="Proteomes" id="UP000035036">
    <property type="component" value="Chromosome"/>
</dbReference>
<protein>
    <recommendedName>
        <fullName evidence="7 8">UDP-N-acetylmuramoylalanine--D-glutamate ligase</fullName>
        <ecNumber evidence="7 8">6.3.2.9</ecNumber>
    </recommendedName>
    <alternativeName>
        <fullName evidence="7">D-glutamic acid-adding enzyme</fullName>
    </alternativeName>
    <alternativeName>
        <fullName evidence="7">UDP-N-acetylmuramoyl-L-alanyl-D-glutamate synthetase</fullName>
    </alternativeName>
</protein>
<dbReference type="InterPro" id="IPR005762">
    <property type="entry name" value="MurD"/>
</dbReference>
<evidence type="ECO:0000256" key="4">
    <source>
        <dbReference type="ARBA" id="ARBA00022598"/>
    </source>
</evidence>
<accession>A0A0B5FGL3</accession>
<dbReference type="GO" id="GO:0051301">
    <property type="term" value="P:cell division"/>
    <property type="evidence" value="ECO:0007669"/>
    <property type="project" value="UniProtKB-KW"/>
</dbReference>
<dbReference type="GO" id="GO:0008360">
    <property type="term" value="P:regulation of cell shape"/>
    <property type="evidence" value="ECO:0007669"/>
    <property type="project" value="UniProtKB-KW"/>
</dbReference>
<keyword evidence="12" id="KW-1185">Reference proteome</keyword>
<dbReference type="GO" id="GO:0071555">
    <property type="term" value="P:cell wall organization"/>
    <property type="evidence" value="ECO:0007669"/>
    <property type="project" value="UniProtKB-KW"/>
</dbReference>
<dbReference type="InterPro" id="IPR036565">
    <property type="entry name" value="Mur-like_cat_sf"/>
</dbReference>
<dbReference type="GO" id="GO:0005524">
    <property type="term" value="F:ATP binding"/>
    <property type="evidence" value="ECO:0007669"/>
    <property type="project" value="UniProtKB-UniRule"/>
</dbReference>
<proteinExistence type="inferred from homology"/>
<evidence type="ECO:0000259" key="10">
    <source>
        <dbReference type="Pfam" id="PF08245"/>
    </source>
</evidence>
<dbReference type="Pfam" id="PF02875">
    <property type="entry name" value="Mur_ligase_C"/>
    <property type="match status" value="1"/>
</dbReference>
<keyword evidence="7 8" id="KW-0133">Cell shape</keyword>